<evidence type="ECO:0000256" key="5">
    <source>
        <dbReference type="ARBA" id="ARBA00022989"/>
    </source>
</evidence>
<dbReference type="InterPro" id="IPR034746">
    <property type="entry name" value="POTRA"/>
</dbReference>
<dbReference type="InterPro" id="IPR050487">
    <property type="entry name" value="FtsQ_DivIB"/>
</dbReference>
<keyword evidence="2 8" id="KW-1003">Cell membrane</keyword>
<gene>
    <name evidence="8" type="primary">divIB</name>
    <name evidence="10" type="ORF">C1N76_01600</name>
</gene>
<dbReference type="GO" id="GO:0005886">
    <property type="term" value="C:plasma membrane"/>
    <property type="evidence" value="ECO:0007669"/>
    <property type="project" value="UniProtKB-SubCell"/>
</dbReference>
<dbReference type="PROSITE" id="PS51779">
    <property type="entry name" value="POTRA"/>
    <property type="match status" value="1"/>
</dbReference>
<accession>A0A2Z3N2U4</accession>
<keyword evidence="7 8" id="KW-0131">Cell cycle</keyword>
<dbReference type="Pfam" id="PF08478">
    <property type="entry name" value="POTRA_1"/>
    <property type="match status" value="1"/>
</dbReference>
<protein>
    <recommendedName>
        <fullName evidence="8">Cell division protein DivIB</fullName>
    </recommendedName>
</protein>
<comment type="similarity">
    <text evidence="8">Belongs to the FtsQ/DivIB family. DivIB subfamily.</text>
</comment>
<evidence type="ECO:0000313" key="10">
    <source>
        <dbReference type="EMBL" id="AWO73397.1"/>
    </source>
</evidence>
<sequence>MSAVFLASLERSPSSNGAGKCDKNRLSLAFICDIMKISAKTKKRQRMPFVFIPVVSARALKKKAGNAMEKGKVVVLEDRVPKLKERRRQKANRRLIAYLSFFFLFILCVLYFQSPLGAVGHVEVSGNRHLTAERIISLSGITKRTSFWKVNEQNVEKKLTRHPEIKEATVEKQLPNTIAIHVREWRRIAYVYDRQTFFPLLENGRLLKQEGTKTAPSDAPVLVGWKDGDAIAEMTGQLAELPAAVLGAMSEIHYKPTREYEDRVIVYMNDGYEVSATIRQFADKLSHYPAIAAALDRNVKGVIHLEVGSYFVPYSPPKKEDGDETTSP</sequence>
<evidence type="ECO:0000256" key="6">
    <source>
        <dbReference type="ARBA" id="ARBA00023136"/>
    </source>
</evidence>
<dbReference type="GO" id="GO:0043093">
    <property type="term" value="P:FtsZ-dependent cytokinesis"/>
    <property type="evidence" value="ECO:0007669"/>
    <property type="project" value="UniProtKB-UniRule"/>
</dbReference>
<feature type="domain" description="POTRA" evidence="9">
    <location>
        <begin position="117"/>
        <end position="185"/>
    </location>
</feature>
<comment type="function">
    <text evidence="8">Cell division protein that may be involved in stabilizing or promoting the assembly of the division complex.</text>
</comment>
<name>A0A2Z3N2U4_GEOTH</name>
<proteinExistence type="inferred from homology"/>
<dbReference type="Gene3D" id="3.40.50.10960">
    <property type="match status" value="1"/>
</dbReference>
<dbReference type="PANTHER" id="PTHR37820:SF1">
    <property type="entry name" value="CELL DIVISION PROTEIN FTSQ"/>
    <property type="match status" value="1"/>
</dbReference>
<organism evidence="10 11">
    <name type="scientific">Geobacillus thermoleovorans</name>
    <name type="common">Bacillus thermoleovorans</name>
    <dbReference type="NCBI Taxonomy" id="33941"/>
    <lineage>
        <taxon>Bacteria</taxon>
        <taxon>Bacillati</taxon>
        <taxon>Bacillota</taxon>
        <taxon>Bacilli</taxon>
        <taxon>Bacillales</taxon>
        <taxon>Anoxybacillaceae</taxon>
        <taxon>Geobacillus</taxon>
        <taxon>Geobacillus thermoleovorans group</taxon>
    </lineage>
</organism>
<dbReference type="AlphaFoldDB" id="A0A2Z3N2U4"/>
<dbReference type="Proteomes" id="UP000246996">
    <property type="component" value="Chromosome"/>
</dbReference>
<dbReference type="HAMAP" id="MF_00912">
    <property type="entry name" value="DivIB"/>
    <property type="match status" value="1"/>
</dbReference>
<dbReference type="Pfam" id="PF03799">
    <property type="entry name" value="FtsQ_DivIB_C"/>
    <property type="match status" value="1"/>
</dbReference>
<dbReference type="PANTHER" id="PTHR37820">
    <property type="entry name" value="CELL DIVISION PROTEIN DIVIB"/>
    <property type="match status" value="1"/>
</dbReference>
<evidence type="ECO:0000256" key="4">
    <source>
        <dbReference type="ARBA" id="ARBA00022692"/>
    </source>
</evidence>
<keyword evidence="6 8" id="KW-0472">Membrane</keyword>
<dbReference type="EMBL" id="CP027303">
    <property type="protein sequence ID" value="AWO73397.1"/>
    <property type="molecule type" value="Genomic_DNA"/>
</dbReference>
<evidence type="ECO:0000256" key="2">
    <source>
        <dbReference type="ARBA" id="ARBA00022475"/>
    </source>
</evidence>
<keyword evidence="3 8" id="KW-0132">Cell division</keyword>
<dbReference type="InterPro" id="IPR026580">
    <property type="entry name" value="DivIB"/>
</dbReference>
<comment type="subcellular location">
    <subcellularLocation>
        <location evidence="8">Cell membrane</location>
        <topology evidence="8">Single-pass type II membrane protein</topology>
    </subcellularLocation>
    <subcellularLocation>
        <location evidence="1">Membrane</location>
    </subcellularLocation>
    <text evidence="8">Localizes to the division septum.</text>
</comment>
<keyword evidence="4 8" id="KW-0812">Transmembrane</keyword>
<feature type="transmembrane region" description="Helical" evidence="8">
    <location>
        <begin position="95"/>
        <end position="112"/>
    </location>
</feature>
<evidence type="ECO:0000256" key="7">
    <source>
        <dbReference type="ARBA" id="ARBA00023306"/>
    </source>
</evidence>
<evidence type="ECO:0000256" key="3">
    <source>
        <dbReference type="ARBA" id="ARBA00022618"/>
    </source>
</evidence>
<keyword evidence="5 8" id="KW-1133">Transmembrane helix</keyword>
<dbReference type="InterPro" id="IPR013685">
    <property type="entry name" value="POTRA_FtsQ_type"/>
</dbReference>
<evidence type="ECO:0000313" key="11">
    <source>
        <dbReference type="Proteomes" id="UP000246996"/>
    </source>
</evidence>
<evidence type="ECO:0000256" key="1">
    <source>
        <dbReference type="ARBA" id="ARBA00004370"/>
    </source>
</evidence>
<dbReference type="Gene3D" id="3.10.20.310">
    <property type="entry name" value="membrane protein fhac"/>
    <property type="match status" value="1"/>
</dbReference>
<evidence type="ECO:0000259" key="9">
    <source>
        <dbReference type="PROSITE" id="PS51779"/>
    </source>
</evidence>
<dbReference type="InterPro" id="IPR005548">
    <property type="entry name" value="Cell_div_FtsQ/DivIB_C"/>
</dbReference>
<dbReference type="GO" id="GO:0032153">
    <property type="term" value="C:cell division site"/>
    <property type="evidence" value="ECO:0007669"/>
    <property type="project" value="UniProtKB-UniRule"/>
</dbReference>
<evidence type="ECO:0000256" key="8">
    <source>
        <dbReference type="HAMAP-Rule" id="MF_00912"/>
    </source>
</evidence>
<reference evidence="11" key="1">
    <citation type="submission" date="2018-02" db="EMBL/GenBank/DDBJ databases">
        <title>The complete genome of bacterial strain SGAirxxxx.</title>
        <authorList>
            <person name="Schuster S.C."/>
        </authorList>
    </citation>
    <scope>NUCLEOTIDE SEQUENCE [LARGE SCALE GENOMIC DNA]</scope>
    <source>
        <strain evidence="11">SGAir0734</strain>
    </source>
</reference>